<dbReference type="RefSeq" id="WP_073436859.1">
    <property type="nucleotide sequence ID" value="NZ_BJXU01000137.1"/>
</dbReference>
<proteinExistence type="inferred from homology"/>
<dbReference type="InterPro" id="IPR011611">
    <property type="entry name" value="PfkB_dom"/>
</dbReference>
<dbReference type="InterPro" id="IPR029056">
    <property type="entry name" value="Ribokinase-like"/>
</dbReference>
<dbReference type="PANTHER" id="PTHR46566:SF5">
    <property type="entry name" value="1-PHOSPHOFRUCTOKINASE"/>
    <property type="match status" value="1"/>
</dbReference>
<evidence type="ECO:0000256" key="3">
    <source>
        <dbReference type="ARBA" id="ARBA00022741"/>
    </source>
</evidence>
<dbReference type="AlphaFoldDB" id="A0A1M7LP15"/>
<evidence type="ECO:0000313" key="10">
    <source>
        <dbReference type="Proteomes" id="UP000184123"/>
    </source>
</evidence>
<keyword evidence="4 9" id="KW-0418">Kinase</keyword>
<gene>
    <name evidence="8" type="primary">fruK</name>
    <name evidence="8" type="ORF">HCU01_32470</name>
    <name evidence="9" type="ORF">SAMN05660971_03880</name>
</gene>
<organism evidence="9 10">
    <name type="scientific">Halomonas cupida</name>
    <dbReference type="NCBI Taxonomy" id="44933"/>
    <lineage>
        <taxon>Bacteria</taxon>
        <taxon>Pseudomonadati</taxon>
        <taxon>Pseudomonadota</taxon>
        <taxon>Gammaproteobacteria</taxon>
        <taxon>Oceanospirillales</taxon>
        <taxon>Halomonadaceae</taxon>
        <taxon>Halomonas</taxon>
    </lineage>
</organism>
<dbReference type="GO" id="GO:0005524">
    <property type="term" value="F:ATP binding"/>
    <property type="evidence" value="ECO:0007669"/>
    <property type="project" value="UniProtKB-KW"/>
</dbReference>
<keyword evidence="5" id="KW-0067">ATP-binding</keyword>
<sequence length="324" mass="33704">MSRVLTLSPNPAIDLSVALDSLELGGVNRAGAIEIMAAGKGVNMARVLVSLGHQVTVSGFLGTENEAPFVDAFAALGVEDAFVRLPGATRINTKLSEAGGRVTDINAPGLAVDQQAWRELTELVDQRLASPRGKPDAVMIGGSLPPGVGADALAALVRCVRRHEVPVWVDTSGDALAAAIEAGASAVKPNREELAEWAAMPLPDEDTLHRAAQLLASRGLQHCLVSSGEQGVLWLGQQGEWRSHPPTVEVSNTVCAGDTLFAAMLHAVLTNMSPQAGLGLATALSAEAVRHPGVGDVHCPDFHQLLEHTRVHRLSDAATGGALA</sequence>
<keyword evidence="2 6" id="KW-0808">Transferase</keyword>
<accession>A0A1M7LP15</accession>
<evidence type="ECO:0000313" key="11">
    <source>
        <dbReference type="Proteomes" id="UP000321726"/>
    </source>
</evidence>
<dbReference type="STRING" id="44933.SAMN05660971_03880"/>
<evidence type="ECO:0000259" key="7">
    <source>
        <dbReference type="Pfam" id="PF00294"/>
    </source>
</evidence>
<dbReference type="Proteomes" id="UP000321726">
    <property type="component" value="Unassembled WGS sequence"/>
</dbReference>
<evidence type="ECO:0000313" key="9">
    <source>
        <dbReference type="EMBL" id="SHM79376.1"/>
    </source>
</evidence>
<dbReference type="GO" id="GO:0016052">
    <property type="term" value="P:carbohydrate catabolic process"/>
    <property type="evidence" value="ECO:0007669"/>
    <property type="project" value="UniProtKB-ARBA"/>
</dbReference>
<dbReference type="GO" id="GO:0044281">
    <property type="term" value="P:small molecule metabolic process"/>
    <property type="evidence" value="ECO:0007669"/>
    <property type="project" value="UniProtKB-ARBA"/>
</dbReference>
<dbReference type="Proteomes" id="UP000184123">
    <property type="component" value="Unassembled WGS sequence"/>
</dbReference>
<evidence type="ECO:0000256" key="2">
    <source>
        <dbReference type="ARBA" id="ARBA00022679"/>
    </source>
</evidence>
<dbReference type="EMBL" id="BJXU01000137">
    <property type="protein sequence ID" value="GEN25298.1"/>
    <property type="molecule type" value="Genomic_DNA"/>
</dbReference>
<dbReference type="OrthoDB" id="9801219at2"/>
<reference evidence="8 11" key="2">
    <citation type="submission" date="2019-07" db="EMBL/GenBank/DDBJ databases">
        <title>Whole genome shotgun sequence of Halomonas cupida NBRC 102219.</title>
        <authorList>
            <person name="Hosoyama A."/>
            <person name="Uohara A."/>
            <person name="Ohji S."/>
            <person name="Ichikawa N."/>
        </authorList>
    </citation>
    <scope>NUCLEOTIDE SEQUENCE [LARGE SCALE GENOMIC DNA]</scope>
    <source>
        <strain evidence="8 11">NBRC 102219</strain>
    </source>
</reference>
<name>A0A1M7LP15_9GAMM</name>
<dbReference type="EMBL" id="FRCA01000013">
    <property type="protein sequence ID" value="SHM79376.1"/>
    <property type="molecule type" value="Genomic_DNA"/>
</dbReference>
<dbReference type="GO" id="GO:0005829">
    <property type="term" value="C:cytosol"/>
    <property type="evidence" value="ECO:0007669"/>
    <property type="project" value="TreeGrafter"/>
</dbReference>
<evidence type="ECO:0000256" key="6">
    <source>
        <dbReference type="PIRNR" id="PIRNR000535"/>
    </source>
</evidence>
<dbReference type="Pfam" id="PF00294">
    <property type="entry name" value="PfkB"/>
    <property type="match status" value="1"/>
</dbReference>
<dbReference type="NCBIfam" id="TIGR03168">
    <property type="entry name" value="1-PFK"/>
    <property type="match status" value="1"/>
</dbReference>
<dbReference type="InterPro" id="IPR017583">
    <property type="entry name" value="Tagatose/fructose_Pkinase"/>
</dbReference>
<feature type="domain" description="Carbohydrate kinase PfkB" evidence="7">
    <location>
        <begin position="13"/>
        <end position="295"/>
    </location>
</feature>
<evidence type="ECO:0000313" key="8">
    <source>
        <dbReference type="EMBL" id="GEN25298.1"/>
    </source>
</evidence>
<evidence type="ECO:0000256" key="4">
    <source>
        <dbReference type="ARBA" id="ARBA00022777"/>
    </source>
</evidence>
<dbReference type="PANTHER" id="PTHR46566">
    <property type="entry name" value="1-PHOSPHOFRUCTOKINASE-RELATED"/>
    <property type="match status" value="1"/>
</dbReference>
<dbReference type="PROSITE" id="PS00583">
    <property type="entry name" value="PFKB_KINASES_1"/>
    <property type="match status" value="1"/>
</dbReference>
<dbReference type="Gene3D" id="3.40.1190.20">
    <property type="match status" value="1"/>
</dbReference>
<dbReference type="FunFam" id="3.40.1190.20:FF:000001">
    <property type="entry name" value="Phosphofructokinase"/>
    <property type="match status" value="1"/>
</dbReference>
<reference evidence="9 10" key="1">
    <citation type="submission" date="2016-11" db="EMBL/GenBank/DDBJ databases">
        <authorList>
            <person name="Jaros S."/>
            <person name="Januszkiewicz K."/>
            <person name="Wedrychowicz H."/>
        </authorList>
    </citation>
    <scope>NUCLEOTIDE SEQUENCE [LARGE SCALE GENOMIC DNA]</scope>
    <source>
        <strain evidence="9 10">DSM 4740</strain>
    </source>
</reference>
<evidence type="ECO:0000256" key="5">
    <source>
        <dbReference type="ARBA" id="ARBA00022840"/>
    </source>
</evidence>
<dbReference type="CDD" id="cd01164">
    <property type="entry name" value="FruK_PfkB_like"/>
    <property type="match status" value="1"/>
</dbReference>
<dbReference type="GO" id="GO:0008443">
    <property type="term" value="F:phosphofructokinase activity"/>
    <property type="evidence" value="ECO:0007669"/>
    <property type="project" value="TreeGrafter"/>
</dbReference>
<keyword evidence="3" id="KW-0547">Nucleotide-binding</keyword>
<comment type="similarity">
    <text evidence="1 6">Belongs to the carbohydrate kinase PfkB family.</text>
</comment>
<dbReference type="InterPro" id="IPR002173">
    <property type="entry name" value="Carboh/pur_kinase_PfkB_CS"/>
</dbReference>
<dbReference type="PIRSF" id="PIRSF000535">
    <property type="entry name" value="1PFK/6PFK/LacC"/>
    <property type="match status" value="1"/>
</dbReference>
<evidence type="ECO:0000256" key="1">
    <source>
        <dbReference type="ARBA" id="ARBA00010688"/>
    </source>
</evidence>
<protein>
    <recommendedName>
        <fullName evidence="6">Phosphofructokinase</fullName>
    </recommendedName>
</protein>
<keyword evidence="11" id="KW-1185">Reference proteome</keyword>
<dbReference type="SUPFAM" id="SSF53613">
    <property type="entry name" value="Ribokinase-like"/>
    <property type="match status" value="1"/>
</dbReference>